<dbReference type="Proteomes" id="UP001497480">
    <property type="component" value="Unassembled WGS sequence"/>
</dbReference>
<proteinExistence type="predicted"/>
<evidence type="ECO:0000256" key="1">
    <source>
        <dbReference type="SAM" id="Phobius"/>
    </source>
</evidence>
<dbReference type="PANTHER" id="PTHR35472:SF3">
    <property type="entry name" value="CLAVATA3_ESR (CLE) GENE FAMILY MEMBER MTCLE05"/>
    <property type="match status" value="1"/>
</dbReference>
<name>A0AAV1VUQ9_LUPLU</name>
<keyword evidence="1" id="KW-0812">Transmembrane</keyword>
<evidence type="ECO:0000313" key="2">
    <source>
        <dbReference type="EMBL" id="CAL0300723.1"/>
    </source>
</evidence>
<reference evidence="2 3" key="1">
    <citation type="submission" date="2024-03" db="EMBL/GenBank/DDBJ databases">
        <authorList>
            <person name="Martinez-Hernandez J."/>
        </authorList>
    </citation>
    <scope>NUCLEOTIDE SEQUENCE [LARGE SCALE GENOMIC DNA]</scope>
</reference>
<feature type="transmembrane region" description="Helical" evidence="1">
    <location>
        <begin position="20"/>
        <end position="43"/>
    </location>
</feature>
<comment type="caution">
    <text evidence="2">The sequence shown here is derived from an EMBL/GenBank/DDBJ whole genome shotgun (WGS) entry which is preliminary data.</text>
</comment>
<gene>
    <name evidence="2" type="ORF">LLUT_LOCUS1783</name>
</gene>
<dbReference type="InterPro" id="IPR055317">
    <property type="entry name" value="CLE14-like"/>
</dbReference>
<keyword evidence="1" id="KW-1133">Transmembrane helix</keyword>
<dbReference type="PANTHER" id="PTHR35472">
    <property type="match status" value="1"/>
</dbReference>
<keyword evidence="3" id="KW-1185">Reference proteome</keyword>
<sequence>MDPSPMSSSFDSKHPNQSKVIANMIIPKSLTLFILLVALISGMKGGSASRLMRHVDMEKKPETKYSSMFTQTYSALLSSLNTNKDKSNQFHAISHRLVPSGPNPLHN</sequence>
<accession>A0AAV1VUQ9</accession>
<evidence type="ECO:0000313" key="3">
    <source>
        <dbReference type="Proteomes" id="UP001497480"/>
    </source>
</evidence>
<protein>
    <submittedName>
        <fullName evidence="2">Uncharacterized protein</fullName>
    </submittedName>
</protein>
<dbReference type="AlphaFoldDB" id="A0AAV1VUQ9"/>
<dbReference type="EMBL" id="CAXHTB010000001">
    <property type="protein sequence ID" value="CAL0300723.1"/>
    <property type="molecule type" value="Genomic_DNA"/>
</dbReference>
<organism evidence="2 3">
    <name type="scientific">Lupinus luteus</name>
    <name type="common">European yellow lupine</name>
    <dbReference type="NCBI Taxonomy" id="3873"/>
    <lineage>
        <taxon>Eukaryota</taxon>
        <taxon>Viridiplantae</taxon>
        <taxon>Streptophyta</taxon>
        <taxon>Embryophyta</taxon>
        <taxon>Tracheophyta</taxon>
        <taxon>Spermatophyta</taxon>
        <taxon>Magnoliopsida</taxon>
        <taxon>eudicotyledons</taxon>
        <taxon>Gunneridae</taxon>
        <taxon>Pentapetalae</taxon>
        <taxon>rosids</taxon>
        <taxon>fabids</taxon>
        <taxon>Fabales</taxon>
        <taxon>Fabaceae</taxon>
        <taxon>Papilionoideae</taxon>
        <taxon>50 kb inversion clade</taxon>
        <taxon>genistoids sensu lato</taxon>
        <taxon>core genistoids</taxon>
        <taxon>Genisteae</taxon>
        <taxon>Lupinus</taxon>
    </lineage>
</organism>
<keyword evidence="1" id="KW-0472">Membrane</keyword>